<evidence type="ECO:0000313" key="1">
    <source>
        <dbReference type="EMBL" id="PNH02249.1"/>
    </source>
</evidence>
<keyword evidence="2" id="KW-1185">Reference proteome</keyword>
<organism evidence="1 2">
    <name type="scientific">Tetrabaena socialis</name>
    <dbReference type="NCBI Taxonomy" id="47790"/>
    <lineage>
        <taxon>Eukaryota</taxon>
        <taxon>Viridiplantae</taxon>
        <taxon>Chlorophyta</taxon>
        <taxon>core chlorophytes</taxon>
        <taxon>Chlorophyceae</taxon>
        <taxon>CS clade</taxon>
        <taxon>Chlamydomonadales</taxon>
        <taxon>Tetrabaenaceae</taxon>
        <taxon>Tetrabaena</taxon>
    </lineage>
</organism>
<dbReference type="EMBL" id="PGGS01000691">
    <property type="protein sequence ID" value="PNH02249.1"/>
    <property type="molecule type" value="Genomic_DNA"/>
</dbReference>
<dbReference type="Proteomes" id="UP000236333">
    <property type="component" value="Unassembled WGS sequence"/>
</dbReference>
<proteinExistence type="predicted"/>
<dbReference type="OrthoDB" id="3017231at2759"/>
<gene>
    <name evidence="1" type="ORF">TSOC_011774</name>
</gene>
<reference evidence="1 2" key="1">
    <citation type="journal article" date="2017" name="Mol. Biol. Evol.">
        <title>The 4-celled Tetrabaena socialis nuclear genome reveals the essential components for genetic control of cell number at the origin of multicellularity in the volvocine lineage.</title>
        <authorList>
            <person name="Featherston J."/>
            <person name="Arakaki Y."/>
            <person name="Hanschen E.R."/>
            <person name="Ferris P.J."/>
            <person name="Michod R.E."/>
            <person name="Olson B.J.S.C."/>
            <person name="Nozaki H."/>
            <person name="Durand P.M."/>
        </authorList>
    </citation>
    <scope>NUCLEOTIDE SEQUENCE [LARGE SCALE GENOMIC DNA]</scope>
    <source>
        <strain evidence="1 2">NIES-571</strain>
    </source>
</reference>
<evidence type="ECO:0000313" key="2">
    <source>
        <dbReference type="Proteomes" id="UP000236333"/>
    </source>
</evidence>
<sequence>MSVLMSSLTEGEQVVLCARDFPLDFSNGHHPNDYTETDTPIAPECIFHHIRGKFNRLWWRASWKLCDGKFTTMSFLLDTGAPKHLYLCSQALNILEEAGQMVEDGDMDLLYTRLFGRKCPVEPTPCAHQPANIIGMKLLKRFGLTLYEQPPHFSFNMDIPYLDSAAL</sequence>
<evidence type="ECO:0008006" key="3">
    <source>
        <dbReference type="Google" id="ProtNLM"/>
    </source>
</evidence>
<protein>
    <recommendedName>
        <fullName evidence="3">Peptidase A2 domain-containing protein</fullName>
    </recommendedName>
</protein>
<name>A0A2J7ZPQ8_9CHLO</name>
<dbReference type="AlphaFoldDB" id="A0A2J7ZPQ8"/>
<comment type="caution">
    <text evidence="1">The sequence shown here is derived from an EMBL/GenBank/DDBJ whole genome shotgun (WGS) entry which is preliminary data.</text>
</comment>
<accession>A0A2J7ZPQ8</accession>